<keyword evidence="1" id="KW-0833">Ubl conjugation pathway</keyword>
<sequence>MIRRVPTPIDLKFEDIRDYEAVRKEMILERATAANAAGSNSHPHFITLDPKTTTIEVRRRLGIGSLPPS</sequence>
<evidence type="ECO:0000313" key="2">
    <source>
        <dbReference type="EMBL" id="NOV48943.1"/>
    </source>
</evidence>
<reference evidence="2" key="1">
    <citation type="submission" date="2020-03" db="EMBL/GenBank/DDBJ databases">
        <title>Transcriptomic Profiling of the Digestive Tract of the Rat Flea, Xenopsylla cheopis, Following Blood Feeding and Infection with Yersinia pestis.</title>
        <authorList>
            <person name="Bland D.M."/>
            <person name="Martens C.A."/>
            <person name="Virtaneva K."/>
            <person name="Kanakabandi K."/>
            <person name="Long D."/>
            <person name="Rosenke R."/>
            <person name="Saturday G.A."/>
            <person name="Hoyt F.H."/>
            <person name="Bruno D.P."/>
            <person name="Ribeiro J.M.C."/>
            <person name="Hinnebusch J."/>
        </authorList>
    </citation>
    <scope>NUCLEOTIDE SEQUENCE</scope>
</reference>
<name>A0A6M2DS03_XENCH</name>
<evidence type="ECO:0000256" key="1">
    <source>
        <dbReference type="ARBA" id="ARBA00022786"/>
    </source>
</evidence>
<dbReference type="GO" id="GO:0031145">
    <property type="term" value="P:anaphase-promoting complex-dependent catabolic process"/>
    <property type="evidence" value="ECO:0007669"/>
    <property type="project" value="InterPro"/>
</dbReference>
<dbReference type="InterPro" id="IPR018860">
    <property type="entry name" value="APC_suCDC26"/>
</dbReference>
<dbReference type="EMBL" id="GIIL01005217">
    <property type="protein sequence ID" value="NOV48943.1"/>
    <property type="molecule type" value="Transcribed_RNA"/>
</dbReference>
<dbReference type="Pfam" id="PF10471">
    <property type="entry name" value="ANAPC_CDC26"/>
    <property type="match status" value="1"/>
</dbReference>
<organism evidence="2">
    <name type="scientific">Xenopsylla cheopis</name>
    <name type="common">Oriental rat flea</name>
    <name type="synonym">Pulex cheopis</name>
    <dbReference type="NCBI Taxonomy" id="163159"/>
    <lineage>
        <taxon>Eukaryota</taxon>
        <taxon>Metazoa</taxon>
        <taxon>Ecdysozoa</taxon>
        <taxon>Arthropoda</taxon>
        <taxon>Hexapoda</taxon>
        <taxon>Insecta</taxon>
        <taxon>Pterygota</taxon>
        <taxon>Neoptera</taxon>
        <taxon>Endopterygota</taxon>
        <taxon>Siphonaptera</taxon>
        <taxon>Pulicidae</taxon>
        <taxon>Xenopsyllinae</taxon>
        <taxon>Xenopsylla</taxon>
    </lineage>
</organism>
<accession>A0A6M2DS03</accession>
<proteinExistence type="predicted"/>
<dbReference type="GO" id="GO:0005680">
    <property type="term" value="C:anaphase-promoting complex"/>
    <property type="evidence" value="ECO:0007669"/>
    <property type="project" value="InterPro"/>
</dbReference>
<dbReference type="AlphaFoldDB" id="A0A6M2DS03"/>
<protein>
    <submittedName>
        <fullName evidence="2">Putative secreted protein</fullName>
    </submittedName>
</protein>